<gene>
    <name evidence="1" type="ORF">ACFOUV_00455</name>
</gene>
<dbReference type="SUPFAM" id="SSF81901">
    <property type="entry name" value="HCP-like"/>
    <property type="match status" value="1"/>
</dbReference>
<keyword evidence="2" id="KW-1185">Reference proteome</keyword>
<name>A0ABV8GTZ0_9BACI</name>
<dbReference type="SMART" id="SM00671">
    <property type="entry name" value="SEL1"/>
    <property type="match status" value="6"/>
</dbReference>
<dbReference type="InterPro" id="IPR050767">
    <property type="entry name" value="Sel1_AlgK"/>
</dbReference>
<proteinExistence type="predicted"/>
<dbReference type="EMBL" id="JBHSAO010000001">
    <property type="protein sequence ID" value="MFC4022281.1"/>
    <property type="molecule type" value="Genomic_DNA"/>
</dbReference>
<dbReference type="Proteomes" id="UP001595772">
    <property type="component" value="Unassembled WGS sequence"/>
</dbReference>
<dbReference type="InterPro" id="IPR011990">
    <property type="entry name" value="TPR-like_helical_dom_sf"/>
</dbReference>
<dbReference type="RefSeq" id="WP_379494799.1">
    <property type="nucleotide sequence ID" value="NZ_JBHSAO010000001.1"/>
</dbReference>
<dbReference type="PANTHER" id="PTHR11102:SF160">
    <property type="entry name" value="ERAD-ASSOCIATED E3 UBIQUITIN-PROTEIN LIGASE COMPONENT HRD3"/>
    <property type="match status" value="1"/>
</dbReference>
<evidence type="ECO:0000313" key="1">
    <source>
        <dbReference type="EMBL" id="MFC4022281.1"/>
    </source>
</evidence>
<dbReference type="Gene3D" id="1.25.40.10">
    <property type="entry name" value="Tetratricopeptide repeat domain"/>
    <property type="match status" value="2"/>
</dbReference>
<dbReference type="InterPro" id="IPR006597">
    <property type="entry name" value="Sel1-like"/>
</dbReference>
<dbReference type="PANTHER" id="PTHR11102">
    <property type="entry name" value="SEL-1-LIKE PROTEIN"/>
    <property type="match status" value="1"/>
</dbReference>
<accession>A0ABV8GTZ0</accession>
<sequence>MDIQQLQKDLNKHGYQKAAKLLPLVTVKQGIEKLETIAEILEDYQAEAIDFSNDIGILYAQVRALSVYDETYQEILLRDLRYILQEIITPTHDFVSILMEEAELQEVITWYQHAMQGDSDAQLALGKFYKTINRDDWAFVWYEAAANAGNPDALYWVGNYYFDGIGFDKNFKKAFTCYRKAAEKGHPDAMNNYADMYFRGEYVEKDVQRAFELFSIAAELGVAESMYTVGYMYKNGIGVAMNLGKARHWFRKSALSGDDYAANHLGQEAFEQDNGEDALYWFQMAADRQDALGKFNLGFCYESGTGTPRNIKKAKYWYQQAALLGDTEAKEKLKDF</sequence>
<organism evidence="1 2">
    <name type="scientific">Oceanobacillus longus</name>
    <dbReference type="NCBI Taxonomy" id="930120"/>
    <lineage>
        <taxon>Bacteria</taxon>
        <taxon>Bacillati</taxon>
        <taxon>Bacillota</taxon>
        <taxon>Bacilli</taxon>
        <taxon>Bacillales</taxon>
        <taxon>Bacillaceae</taxon>
        <taxon>Oceanobacillus</taxon>
    </lineage>
</organism>
<reference evidence="2" key="1">
    <citation type="journal article" date="2019" name="Int. J. Syst. Evol. Microbiol.">
        <title>The Global Catalogue of Microorganisms (GCM) 10K type strain sequencing project: providing services to taxonomists for standard genome sequencing and annotation.</title>
        <authorList>
            <consortium name="The Broad Institute Genomics Platform"/>
            <consortium name="The Broad Institute Genome Sequencing Center for Infectious Disease"/>
            <person name="Wu L."/>
            <person name="Ma J."/>
        </authorList>
    </citation>
    <scope>NUCLEOTIDE SEQUENCE [LARGE SCALE GENOMIC DNA]</scope>
    <source>
        <strain evidence="2">IBRC-M 10703</strain>
    </source>
</reference>
<protein>
    <submittedName>
        <fullName evidence="1">Tetratricopeptide repeat protein</fullName>
    </submittedName>
</protein>
<comment type="caution">
    <text evidence="1">The sequence shown here is derived from an EMBL/GenBank/DDBJ whole genome shotgun (WGS) entry which is preliminary data.</text>
</comment>
<evidence type="ECO:0000313" key="2">
    <source>
        <dbReference type="Proteomes" id="UP001595772"/>
    </source>
</evidence>
<dbReference type="Pfam" id="PF08238">
    <property type="entry name" value="Sel1"/>
    <property type="match status" value="6"/>
</dbReference>